<dbReference type="OrthoDB" id="9791166at2"/>
<reference evidence="2 3" key="1">
    <citation type="submission" date="2015-03" db="EMBL/GenBank/DDBJ databases">
        <title>Draft genome sequence of Luteibacter yeojuensis strain SU11.</title>
        <authorList>
            <person name="Sulaiman J."/>
            <person name="Priya K."/>
            <person name="Chan K.-G."/>
        </authorList>
    </citation>
    <scope>NUCLEOTIDE SEQUENCE [LARGE SCALE GENOMIC DNA]</scope>
    <source>
        <strain evidence="2 3">SU11</strain>
    </source>
</reference>
<feature type="transmembrane region" description="Helical" evidence="1">
    <location>
        <begin position="369"/>
        <end position="390"/>
    </location>
</feature>
<sequence length="468" mass="50885">MSVSTPPPRGATYRMIWRWHFYSGLFCLPFIVWLSLTGMIYLFKPQIEPFLERSYAHVAHGPAQPPFVQVAAALAAVPGGVLNAYELPQTSDQATRILIGKGPRVIRVFVDPSTAQVLHVVDENDRFMRVIFYLHGELLSGTPGSMLVELAASWTIVMLLTGLYLWWPRGGRLRGVLVPRLGAGGRVFWRDLHAVTGFWISLMALFLLVSGLPWSKSWGGMLKTVRQTYAQSVVAQDWTIGSAAERQTNRAANTPVADEHAHMAGMGAMAETGRVDPDAYSPLDHLVPAVAKLGWPAPVLISPPSKLTPAWSARTDTQNRPQRVEARLDPASGAIVSQVRFADRPLLDRLIGYGVAVHEGQLFAPLNQVLGVVSALGLLTMAVSSVVLWWRRRPAGTLGAPAAHAKARSPVVVVALVCVLGVLLPLLGATLVLVVVVERIVLRRFPAARHVLGLTAPSIENANVRSAR</sequence>
<dbReference type="PANTHER" id="PTHR34219">
    <property type="entry name" value="IRON-REGULATED INNER MEMBRANE PROTEIN-RELATED"/>
    <property type="match status" value="1"/>
</dbReference>
<keyword evidence="1" id="KW-0812">Transmembrane</keyword>
<feature type="transmembrane region" description="Helical" evidence="1">
    <location>
        <begin position="20"/>
        <end position="43"/>
    </location>
</feature>
<accession>A0A0F3L0P3</accession>
<dbReference type="InterPro" id="IPR005625">
    <property type="entry name" value="PepSY-ass_TM"/>
</dbReference>
<dbReference type="EMBL" id="JZRB01000003">
    <property type="protein sequence ID" value="KJV36976.1"/>
    <property type="molecule type" value="Genomic_DNA"/>
</dbReference>
<dbReference type="PATRIC" id="fig|345309.4.peg.2254"/>
<evidence type="ECO:0000256" key="1">
    <source>
        <dbReference type="SAM" id="Phobius"/>
    </source>
</evidence>
<comment type="caution">
    <text evidence="2">The sequence shown here is derived from an EMBL/GenBank/DDBJ whole genome shotgun (WGS) entry which is preliminary data.</text>
</comment>
<protein>
    <submittedName>
        <fullName evidence="2">Peptidase</fullName>
    </submittedName>
</protein>
<name>A0A0F3L0P3_9GAMM</name>
<dbReference type="AlphaFoldDB" id="A0A0F3L0P3"/>
<evidence type="ECO:0000313" key="3">
    <source>
        <dbReference type="Proteomes" id="UP000033651"/>
    </source>
</evidence>
<keyword evidence="3" id="KW-1185">Reference proteome</keyword>
<dbReference type="RefSeq" id="WP_045827849.1">
    <property type="nucleotide sequence ID" value="NZ_JZRB01000003.1"/>
</dbReference>
<dbReference type="Proteomes" id="UP000033651">
    <property type="component" value="Unassembled WGS sequence"/>
</dbReference>
<feature type="transmembrane region" description="Helical" evidence="1">
    <location>
        <begin position="410"/>
        <end position="437"/>
    </location>
</feature>
<dbReference type="Pfam" id="PF03929">
    <property type="entry name" value="PepSY_TM"/>
    <property type="match status" value="1"/>
</dbReference>
<organism evidence="2 3">
    <name type="scientific">Luteibacter yeojuensis</name>
    <dbReference type="NCBI Taxonomy" id="345309"/>
    <lineage>
        <taxon>Bacteria</taxon>
        <taxon>Pseudomonadati</taxon>
        <taxon>Pseudomonadota</taxon>
        <taxon>Gammaproteobacteria</taxon>
        <taxon>Lysobacterales</taxon>
        <taxon>Rhodanobacteraceae</taxon>
        <taxon>Luteibacter</taxon>
    </lineage>
</organism>
<feature type="transmembrane region" description="Helical" evidence="1">
    <location>
        <begin position="147"/>
        <end position="167"/>
    </location>
</feature>
<gene>
    <name evidence="2" type="ORF">VI08_01925</name>
</gene>
<proteinExistence type="predicted"/>
<keyword evidence="1" id="KW-1133">Transmembrane helix</keyword>
<keyword evidence="1" id="KW-0472">Membrane</keyword>
<feature type="transmembrane region" description="Helical" evidence="1">
    <location>
        <begin position="187"/>
        <end position="209"/>
    </location>
</feature>
<dbReference type="PANTHER" id="PTHR34219:SF1">
    <property type="entry name" value="PEPSY DOMAIN-CONTAINING PROTEIN"/>
    <property type="match status" value="1"/>
</dbReference>
<evidence type="ECO:0000313" key="2">
    <source>
        <dbReference type="EMBL" id="KJV36976.1"/>
    </source>
</evidence>